<feature type="repeat" description="WD" evidence="3">
    <location>
        <begin position="310"/>
        <end position="351"/>
    </location>
</feature>
<dbReference type="Proteomes" id="UP000092600">
    <property type="component" value="Unassembled WGS sequence"/>
</dbReference>
<feature type="repeat" description="WD" evidence="3">
    <location>
        <begin position="184"/>
        <end position="216"/>
    </location>
</feature>
<keyword evidence="2" id="KW-0677">Repeat</keyword>
<dbReference type="PROSITE" id="PS00678">
    <property type="entry name" value="WD_REPEATS_1"/>
    <property type="match status" value="1"/>
</dbReference>
<dbReference type="SUPFAM" id="SSF50978">
    <property type="entry name" value="WD40 repeat-like"/>
    <property type="match status" value="1"/>
</dbReference>
<feature type="region of interest" description="Disordered" evidence="4">
    <location>
        <begin position="514"/>
        <end position="578"/>
    </location>
</feature>
<dbReference type="GO" id="GO:0005847">
    <property type="term" value="C:mRNA cleavage and polyadenylation specificity factor complex"/>
    <property type="evidence" value="ECO:0007669"/>
    <property type="project" value="TreeGrafter"/>
</dbReference>
<comment type="caution">
    <text evidence="5">The sequence shown here is derived from an EMBL/GenBank/DDBJ whole genome shotgun (WGS) entry which is preliminary data.</text>
</comment>
<gene>
    <name evidence="5" type="ORF">ACMD2_13313</name>
</gene>
<dbReference type="InterPro" id="IPR045245">
    <property type="entry name" value="Pfs2-like"/>
</dbReference>
<feature type="compositionally biased region" description="Low complexity" evidence="4">
    <location>
        <begin position="533"/>
        <end position="548"/>
    </location>
</feature>
<feature type="region of interest" description="Disordered" evidence="4">
    <location>
        <begin position="1"/>
        <end position="48"/>
    </location>
</feature>
<proteinExistence type="predicted"/>
<dbReference type="STRING" id="4615.A0A199UV24"/>
<dbReference type="InterPro" id="IPR036322">
    <property type="entry name" value="WD40_repeat_dom_sf"/>
</dbReference>
<dbReference type="CDD" id="cd00200">
    <property type="entry name" value="WD40"/>
    <property type="match status" value="1"/>
</dbReference>
<keyword evidence="1 3" id="KW-0853">WD repeat</keyword>
<feature type="repeat" description="WD" evidence="3">
    <location>
        <begin position="268"/>
        <end position="309"/>
    </location>
</feature>
<dbReference type="FunFam" id="2.130.10.10:FF:000409">
    <property type="entry name" value="Flowering time control protein FY"/>
    <property type="match status" value="1"/>
</dbReference>
<organism evidence="5 6">
    <name type="scientific">Ananas comosus</name>
    <name type="common">Pineapple</name>
    <name type="synonym">Ananas ananas</name>
    <dbReference type="NCBI Taxonomy" id="4615"/>
    <lineage>
        <taxon>Eukaryota</taxon>
        <taxon>Viridiplantae</taxon>
        <taxon>Streptophyta</taxon>
        <taxon>Embryophyta</taxon>
        <taxon>Tracheophyta</taxon>
        <taxon>Spermatophyta</taxon>
        <taxon>Magnoliopsida</taxon>
        <taxon>Liliopsida</taxon>
        <taxon>Poales</taxon>
        <taxon>Bromeliaceae</taxon>
        <taxon>Bromelioideae</taxon>
        <taxon>Ananas</taxon>
    </lineage>
</organism>
<dbReference type="InterPro" id="IPR020472">
    <property type="entry name" value="WD40_PAC1"/>
</dbReference>
<evidence type="ECO:0000256" key="2">
    <source>
        <dbReference type="ARBA" id="ARBA00022737"/>
    </source>
</evidence>
<evidence type="ECO:0000256" key="4">
    <source>
        <dbReference type="SAM" id="MobiDB-lite"/>
    </source>
</evidence>
<dbReference type="InterPro" id="IPR001680">
    <property type="entry name" value="WD40_rpt"/>
</dbReference>
<evidence type="ECO:0000256" key="1">
    <source>
        <dbReference type="ARBA" id="ARBA00022574"/>
    </source>
</evidence>
<feature type="compositionally biased region" description="Pro residues" evidence="4">
    <location>
        <begin position="1"/>
        <end position="11"/>
    </location>
</feature>
<dbReference type="PANTHER" id="PTHR22836:SF0">
    <property type="entry name" value="PRE-MRNA 3' END PROCESSING PROTEIN WDR33"/>
    <property type="match status" value="1"/>
</dbReference>
<name>A0A199UV24_ANACO</name>
<dbReference type="PROSITE" id="PS50082">
    <property type="entry name" value="WD_REPEATS_2"/>
    <property type="match status" value="6"/>
</dbReference>
<feature type="repeat" description="WD" evidence="3">
    <location>
        <begin position="142"/>
        <end position="174"/>
    </location>
</feature>
<feature type="repeat" description="WD" evidence="3">
    <location>
        <begin position="226"/>
        <end position="267"/>
    </location>
</feature>
<sequence>MMYGERPPPPQQQQQQGGGDFPRGPPPMRQPSASSTNLAPITPTRPRPPMMYQRVVADLLAIDDIHADSFAAKRMRKLVQRRAVDYTSTVVRYVQARMWQRDARDRTVLQPTPAAVIDMLPPVANADNPSTSFAAKFVHVSTNKNKCSINRVLWTPTGRRLITGSQSGEFTLWNGQSFNFEMILQAHDQAIRSMVWSHNENWMVTGDDGGAIKYWQNNMNNVKANKSAHKESVRDLSFSRTDLKFCSCSDDTTVKVWDFARCQEERSLTGHGWDVKSVDWHPAKSLLVSGGKDNLVKLWDAKTGRELCSFHGHKNTVLCVKWNQNGNWVLTASKDQIIKLYDIRSMKELESFRGHTKDITALAWHPFHEEYFVSGSFDGSIFHWLVGHETPQVEIPGAHDNMAATITQQNSGAETGRAISLVTNIALAQIQVLATKPYASGPDYGQFPAMSLHQLRPIRDYSGIGVAMPLDGPIKENRGHIFLVFCHLTTASTPGRILLFAIWAAAAKLPTNASTNLPANSQNHKQHPPFPQQLPLNTPPNLSHLQPPLQLPPLQHPHGPHQPPSQMPPMGISPSMPMPSSMAPLPPLPNPMVMQGSANQMMSPQMPQAHLMGLNQMQPGSVAGGNMPQMGGFPNNMANMQGAPGAAGLQNFPFGGMFNRPPQGQMPPLPGLNPYQEIVRDLINENLLGLLGTALYSCCTSCRGDI</sequence>
<evidence type="ECO:0000256" key="3">
    <source>
        <dbReference type="PROSITE-ProRule" id="PRU00221"/>
    </source>
</evidence>
<dbReference type="GO" id="GO:0031124">
    <property type="term" value="P:mRNA 3'-end processing"/>
    <property type="evidence" value="ECO:0007669"/>
    <property type="project" value="InterPro"/>
</dbReference>
<feature type="compositionally biased region" description="Low complexity" evidence="4">
    <location>
        <begin position="568"/>
        <end position="578"/>
    </location>
</feature>
<dbReference type="SMART" id="SM00320">
    <property type="entry name" value="WD40"/>
    <property type="match status" value="6"/>
</dbReference>
<feature type="compositionally biased region" description="Polar residues" evidence="4">
    <location>
        <begin position="514"/>
        <end position="523"/>
    </location>
</feature>
<dbReference type="AlphaFoldDB" id="A0A199UV24"/>
<dbReference type="PRINTS" id="PR00320">
    <property type="entry name" value="GPROTEINBRPT"/>
</dbReference>
<feature type="compositionally biased region" description="Pro residues" evidence="4">
    <location>
        <begin position="549"/>
        <end position="567"/>
    </location>
</feature>
<dbReference type="Gene3D" id="2.130.10.10">
    <property type="entry name" value="YVTN repeat-like/Quinoprotein amine dehydrogenase"/>
    <property type="match status" value="2"/>
</dbReference>
<dbReference type="Pfam" id="PF00400">
    <property type="entry name" value="WD40"/>
    <property type="match status" value="5"/>
</dbReference>
<dbReference type="PANTHER" id="PTHR22836">
    <property type="entry name" value="WD40 REPEAT PROTEIN"/>
    <property type="match status" value="1"/>
</dbReference>
<accession>A0A199UV24</accession>
<feature type="repeat" description="WD" evidence="3">
    <location>
        <begin position="352"/>
        <end position="384"/>
    </location>
</feature>
<evidence type="ECO:0000313" key="5">
    <source>
        <dbReference type="EMBL" id="OAY68604.1"/>
    </source>
</evidence>
<protein>
    <submittedName>
        <fullName evidence="5">Flowering time control protein FY</fullName>
    </submittedName>
</protein>
<reference evidence="5 6" key="1">
    <citation type="journal article" date="2016" name="DNA Res.">
        <title>The draft genome of MD-2 pineapple using hybrid error correction of long reads.</title>
        <authorList>
            <person name="Redwan R.M."/>
            <person name="Saidin A."/>
            <person name="Kumar S.V."/>
        </authorList>
    </citation>
    <scope>NUCLEOTIDE SEQUENCE [LARGE SCALE GENOMIC DNA]</scope>
    <source>
        <strain evidence="6">cv. MD2</strain>
        <tissue evidence="5">Leaf</tissue>
    </source>
</reference>
<dbReference type="EMBL" id="LSRQ01004843">
    <property type="protein sequence ID" value="OAY68604.1"/>
    <property type="molecule type" value="Genomic_DNA"/>
</dbReference>
<evidence type="ECO:0000313" key="6">
    <source>
        <dbReference type="Proteomes" id="UP000092600"/>
    </source>
</evidence>
<dbReference type="PROSITE" id="PS50294">
    <property type="entry name" value="WD_REPEATS_REGION"/>
    <property type="match status" value="5"/>
</dbReference>
<dbReference type="InterPro" id="IPR019775">
    <property type="entry name" value="WD40_repeat_CS"/>
</dbReference>
<dbReference type="InterPro" id="IPR015943">
    <property type="entry name" value="WD40/YVTN_repeat-like_dom_sf"/>
</dbReference>